<evidence type="ECO:0000256" key="2">
    <source>
        <dbReference type="ARBA" id="ARBA00007138"/>
    </source>
</evidence>
<dbReference type="RefSeq" id="WP_075869484.1">
    <property type="nucleotide sequence ID" value="NZ_CALYQA010000002.1"/>
</dbReference>
<dbReference type="InterPro" id="IPR010571">
    <property type="entry name" value="OM_lipoprot_Omp19_bac"/>
</dbReference>
<accession>A0A1R0FBK4</accession>
<evidence type="ECO:0000256" key="1">
    <source>
        <dbReference type="ARBA" id="ARBA00004459"/>
    </source>
</evidence>
<evidence type="ECO:0000259" key="10">
    <source>
        <dbReference type="Pfam" id="PF02974"/>
    </source>
</evidence>
<evidence type="ECO:0000256" key="8">
    <source>
        <dbReference type="SAM" id="MobiDB-lite"/>
    </source>
</evidence>
<keyword evidence="7" id="KW-0449">Lipoprotein</keyword>
<evidence type="ECO:0000313" key="12">
    <source>
        <dbReference type="Proteomes" id="UP000187344"/>
    </source>
</evidence>
<dbReference type="GO" id="GO:0009279">
    <property type="term" value="C:cell outer membrane"/>
    <property type="evidence" value="ECO:0007669"/>
    <property type="project" value="UniProtKB-SubCell"/>
</dbReference>
<evidence type="ECO:0000256" key="9">
    <source>
        <dbReference type="SAM" id="SignalP"/>
    </source>
</evidence>
<gene>
    <name evidence="11" type="ORF">PEB0149_018090</name>
</gene>
<feature type="chain" id="PRO_5013317263" evidence="9">
    <location>
        <begin position="23"/>
        <end position="181"/>
    </location>
</feature>
<comment type="similarity">
    <text evidence="2">Belongs to the rhizobiaceae omp19 lipoprotein family.</text>
</comment>
<feature type="signal peptide" evidence="9">
    <location>
        <begin position="1"/>
        <end position="22"/>
    </location>
</feature>
<organism evidence="11 12">
    <name type="scientific">Bartonella apis</name>
    <dbReference type="NCBI Taxonomy" id="1686310"/>
    <lineage>
        <taxon>Bacteria</taxon>
        <taxon>Pseudomonadati</taxon>
        <taxon>Pseudomonadota</taxon>
        <taxon>Alphaproteobacteria</taxon>
        <taxon>Hyphomicrobiales</taxon>
        <taxon>Bartonellaceae</taxon>
        <taxon>Bartonella</taxon>
    </lineage>
</organism>
<evidence type="ECO:0000256" key="6">
    <source>
        <dbReference type="ARBA" id="ARBA00023237"/>
    </source>
</evidence>
<evidence type="ECO:0000256" key="7">
    <source>
        <dbReference type="ARBA" id="ARBA00023288"/>
    </source>
</evidence>
<keyword evidence="12" id="KW-1185">Reference proteome</keyword>
<reference evidence="11 12" key="1">
    <citation type="submission" date="2016-12" db="EMBL/GenBank/DDBJ databases">
        <title>Comparative genomics of Bartonella apis.</title>
        <authorList>
            <person name="Engel P."/>
        </authorList>
    </citation>
    <scope>NUCLEOTIDE SEQUENCE [LARGE SCALE GENOMIC DNA]</scope>
    <source>
        <strain evidence="11 12">PEB0149</strain>
    </source>
</reference>
<feature type="compositionally biased region" description="Low complexity" evidence="8">
    <location>
        <begin position="59"/>
        <end position="76"/>
    </location>
</feature>
<evidence type="ECO:0000256" key="3">
    <source>
        <dbReference type="ARBA" id="ARBA00022729"/>
    </source>
</evidence>
<evidence type="ECO:0000256" key="4">
    <source>
        <dbReference type="ARBA" id="ARBA00023136"/>
    </source>
</evidence>
<dbReference type="PROSITE" id="PS51257">
    <property type="entry name" value="PROKAR_LIPOPROTEIN"/>
    <property type="match status" value="1"/>
</dbReference>
<feature type="domain" description="Alkaline proteinase inhibitor/ Outer membrane lipoprotein Omp19" evidence="10">
    <location>
        <begin position="91"/>
        <end position="181"/>
    </location>
</feature>
<dbReference type="SUPFAM" id="SSF50882">
    <property type="entry name" value="beta-Barrel protease inhibitors"/>
    <property type="match status" value="1"/>
</dbReference>
<dbReference type="EMBL" id="LXYT01000001">
    <property type="protein sequence ID" value="OLY44340.1"/>
    <property type="molecule type" value="Genomic_DNA"/>
</dbReference>
<dbReference type="GeneID" id="92991034"/>
<dbReference type="InterPro" id="IPR016085">
    <property type="entry name" value="Protease_inh_B-barrel_dom"/>
</dbReference>
<feature type="region of interest" description="Disordered" evidence="8">
    <location>
        <begin position="27"/>
        <end position="87"/>
    </location>
</feature>
<dbReference type="Gene3D" id="2.40.128.10">
    <property type="match status" value="1"/>
</dbReference>
<keyword evidence="6" id="KW-0998">Cell outer membrane</keyword>
<keyword evidence="3 9" id="KW-0732">Signal</keyword>
<dbReference type="Proteomes" id="UP000187344">
    <property type="component" value="Unassembled WGS sequence"/>
</dbReference>
<keyword evidence="5" id="KW-0564">Palmitate</keyword>
<comment type="caution">
    <text evidence="11">The sequence shown here is derived from an EMBL/GenBank/DDBJ whole genome shotgun (WGS) entry which is preliminary data.</text>
</comment>
<dbReference type="GO" id="GO:0004866">
    <property type="term" value="F:endopeptidase inhibitor activity"/>
    <property type="evidence" value="ECO:0007669"/>
    <property type="project" value="InterPro"/>
</dbReference>
<protein>
    <submittedName>
        <fullName evidence="11">Protease inhibitor Inh</fullName>
    </submittedName>
</protein>
<dbReference type="Pfam" id="PF02974">
    <property type="entry name" value="Inh"/>
    <property type="match status" value="1"/>
</dbReference>
<dbReference type="AlphaFoldDB" id="A0A1R0FBK4"/>
<evidence type="ECO:0000313" key="11">
    <source>
        <dbReference type="EMBL" id="OLY44340.1"/>
    </source>
</evidence>
<evidence type="ECO:0000256" key="5">
    <source>
        <dbReference type="ARBA" id="ARBA00023139"/>
    </source>
</evidence>
<dbReference type="InterPro" id="IPR021140">
    <property type="entry name" value="Inh/Omp19"/>
</dbReference>
<dbReference type="OrthoDB" id="7677911at2"/>
<keyword evidence="4" id="KW-0472">Membrane</keyword>
<feature type="compositionally biased region" description="Low complexity" evidence="8">
    <location>
        <begin position="34"/>
        <end position="52"/>
    </location>
</feature>
<comment type="subcellular location">
    <subcellularLocation>
        <location evidence="1">Cell outer membrane</location>
        <topology evidence="1">Lipid-anchor</topology>
    </subcellularLocation>
</comment>
<sequence>MTVSRNSLLVLTVMATMLAGCANSRFGNNGGGEPPQVVMPGPPSSGGVSQSELPPPDNFPAAPNNSVSSSAPQQQQTEVASLQPPANASDLTPGAIAGVWKASVGGLNCQIATPQTKYGQGYRAGPLHCPEAFSKVASWAVSGKQLNFYDGAGSAVATLYSAGPSRFEGNTVNGQAVILSR</sequence>
<feature type="compositionally biased region" description="Polar residues" evidence="8">
    <location>
        <begin position="77"/>
        <end position="87"/>
    </location>
</feature>
<name>A0A1R0FBK4_9HYPH</name>
<proteinExistence type="inferred from homology"/>
<dbReference type="PIRSF" id="PIRSF034005">
    <property type="entry name" value="OM_lipoprot_Omp19_bac"/>
    <property type="match status" value="1"/>
</dbReference>